<dbReference type="EMBL" id="OZ035836">
    <property type="protein sequence ID" value="CAL1579431.1"/>
    <property type="molecule type" value="Genomic_DNA"/>
</dbReference>
<dbReference type="Proteomes" id="UP001497482">
    <property type="component" value="Chromosome 14"/>
</dbReference>
<proteinExistence type="predicted"/>
<dbReference type="PANTHER" id="PTHR31025">
    <property type="entry name" value="SI:CH211-196P9.1-RELATED"/>
    <property type="match status" value="1"/>
</dbReference>
<protein>
    <submittedName>
        <fullName evidence="1">Uncharacterized protein</fullName>
    </submittedName>
</protein>
<organism evidence="1 2">
    <name type="scientific">Knipowitschia caucasica</name>
    <name type="common">Caucasian dwarf goby</name>
    <name type="synonym">Pomatoschistus caucasicus</name>
    <dbReference type="NCBI Taxonomy" id="637954"/>
    <lineage>
        <taxon>Eukaryota</taxon>
        <taxon>Metazoa</taxon>
        <taxon>Chordata</taxon>
        <taxon>Craniata</taxon>
        <taxon>Vertebrata</taxon>
        <taxon>Euteleostomi</taxon>
        <taxon>Actinopterygii</taxon>
        <taxon>Neopterygii</taxon>
        <taxon>Teleostei</taxon>
        <taxon>Neoteleostei</taxon>
        <taxon>Acanthomorphata</taxon>
        <taxon>Gobiaria</taxon>
        <taxon>Gobiiformes</taxon>
        <taxon>Gobioidei</taxon>
        <taxon>Gobiidae</taxon>
        <taxon>Gobiinae</taxon>
        <taxon>Knipowitschia</taxon>
    </lineage>
</organism>
<keyword evidence="2" id="KW-1185">Reference proteome</keyword>
<evidence type="ECO:0000313" key="1">
    <source>
        <dbReference type="EMBL" id="CAL1579431.1"/>
    </source>
</evidence>
<sequence length="248" mass="28819">MRIASAHLKQKMVRLRVILALDNIRRLDITEELTSSKMEMTFSLRRKEIVMEEPLVLDVQRQWPALFLPEQISAEFFRITQTHLMNRFFSSLDEYAPKIIRLYRARAALWGKDMKTLLENLDDQTTEVLAHRKSAALKGLPLIMRDESKSFLRTCLDMQPRENHVGGMKMGVLTIVEDDVGTVDSIPNARFFTVVLEEQIVIDEEGPRQCRVYHRMPLAPSKDKAITSREPPISRAFLRRQTVVLRSR</sequence>
<evidence type="ECO:0000313" key="2">
    <source>
        <dbReference type="Proteomes" id="UP001497482"/>
    </source>
</evidence>
<reference evidence="1 2" key="1">
    <citation type="submission" date="2024-04" db="EMBL/GenBank/DDBJ databases">
        <authorList>
            <person name="Waldvogel A.-M."/>
            <person name="Schoenle A."/>
        </authorList>
    </citation>
    <scope>NUCLEOTIDE SEQUENCE [LARGE SCALE GENOMIC DNA]</scope>
</reference>
<gene>
    <name evidence="1" type="ORF">KC01_LOCUS10486</name>
</gene>
<accession>A0AAV2JSZ2</accession>
<name>A0AAV2JSZ2_KNICA</name>
<dbReference type="AlphaFoldDB" id="A0AAV2JSZ2"/>
<dbReference type="PANTHER" id="PTHR31025:SF25">
    <property type="entry name" value="ZINC FINGER (C2H2)-60"/>
    <property type="match status" value="1"/>
</dbReference>